<dbReference type="InterPro" id="IPR005467">
    <property type="entry name" value="His_kinase_dom"/>
</dbReference>
<gene>
    <name evidence="9" type="ORF">ACFSX5_10160</name>
</gene>
<protein>
    <recommendedName>
        <fullName evidence="2">histidine kinase</fullName>
        <ecNumber evidence="2">2.7.13.3</ecNumber>
    </recommendedName>
</protein>
<dbReference type="SMART" id="SM00387">
    <property type="entry name" value="HATPase_c"/>
    <property type="match status" value="1"/>
</dbReference>
<dbReference type="SUPFAM" id="SSF47384">
    <property type="entry name" value="Homodimeric domain of signal transducing histidine kinase"/>
    <property type="match status" value="1"/>
</dbReference>
<organism evidence="9 10">
    <name type="scientific">Devosia albogilva</name>
    <dbReference type="NCBI Taxonomy" id="429726"/>
    <lineage>
        <taxon>Bacteria</taxon>
        <taxon>Pseudomonadati</taxon>
        <taxon>Pseudomonadota</taxon>
        <taxon>Alphaproteobacteria</taxon>
        <taxon>Hyphomicrobiales</taxon>
        <taxon>Devosiaceae</taxon>
        <taxon>Devosia</taxon>
    </lineage>
</organism>
<feature type="modified residue" description="4-aspartylphosphate" evidence="4">
    <location>
        <position position="579"/>
    </location>
</feature>
<dbReference type="PRINTS" id="PR00344">
    <property type="entry name" value="BCTRLSENSOR"/>
</dbReference>
<accession>A0ABW5QKM1</accession>
<evidence type="ECO:0000259" key="7">
    <source>
        <dbReference type="PROSITE" id="PS50112"/>
    </source>
</evidence>
<dbReference type="PANTHER" id="PTHR43065:SF49">
    <property type="entry name" value="HISTIDINE KINASE"/>
    <property type="match status" value="1"/>
</dbReference>
<dbReference type="SUPFAM" id="SSF55785">
    <property type="entry name" value="PYP-like sensor domain (PAS domain)"/>
    <property type="match status" value="2"/>
</dbReference>
<dbReference type="InterPro" id="IPR000700">
    <property type="entry name" value="PAS-assoc_C"/>
</dbReference>
<feature type="domain" description="PAC" evidence="8">
    <location>
        <begin position="85"/>
        <end position="137"/>
    </location>
</feature>
<feature type="domain" description="Histidine kinase" evidence="5">
    <location>
        <begin position="285"/>
        <end position="502"/>
    </location>
</feature>
<feature type="domain" description="PAC" evidence="8">
    <location>
        <begin position="213"/>
        <end position="265"/>
    </location>
</feature>
<dbReference type="SUPFAM" id="SSF55874">
    <property type="entry name" value="ATPase domain of HSP90 chaperone/DNA topoisomerase II/histidine kinase"/>
    <property type="match status" value="1"/>
</dbReference>
<reference evidence="10" key="1">
    <citation type="journal article" date="2019" name="Int. J. Syst. Evol. Microbiol.">
        <title>The Global Catalogue of Microorganisms (GCM) 10K type strain sequencing project: providing services to taxonomists for standard genome sequencing and annotation.</title>
        <authorList>
            <consortium name="The Broad Institute Genomics Platform"/>
            <consortium name="The Broad Institute Genome Sequencing Center for Infectious Disease"/>
            <person name="Wu L."/>
            <person name="Ma J."/>
        </authorList>
    </citation>
    <scope>NUCLEOTIDE SEQUENCE [LARGE SCALE GENOMIC DNA]</scope>
    <source>
        <strain evidence="10">CCM 7427</strain>
    </source>
</reference>
<dbReference type="RefSeq" id="WP_386833240.1">
    <property type="nucleotide sequence ID" value="NZ_JBHUNP010000001.1"/>
</dbReference>
<dbReference type="Pfam" id="PF00072">
    <property type="entry name" value="Response_reg"/>
    <property type="match status" value="1"/>
</dbReference>
<dbReference type="PROSITE" id="PS50113">
    <property type="entry name" value="PAC"/>
    <property type="match status" value="2"/>
</dbReference>
<keyword evidence="3 4" id="KW-0597">Phosphoprotein</keyword>
<keyword evidence="10" id="KW-1185">Reference proteome</keyword>
<dbReference type="InterPro" id="IPR001789">
    <property type="entry name" value="Sig_transdc_resp-reg_receiver"/>
</dbReference>
<evidence type="ECO:0000313" key="10">
    <source>
        <dbReference type="Proteomes" id="UP001597521"/>
    </source>
</evidence>
<dbReference type="InterPro" id="IPR011006">
    <property type="entry name" value="CheY-like_superfamily"/>
</dbReference>
<dbReference type="PANTHER" id="PTHR43065">
    <property type="entry name" value="SENSOR HISTIDINE KINASE"/>
    <property type="match status" value="1"/>
</dbReference>
<dbReference type="Pfam" id="PF13426">
    <property type="entry name" value="PAS_9"/>
    <property type="match status" value="2"/>
</dbReference>
<feature type="domain" description="Response regulatory" evidence="6">
    <location>
        <begin position="530"/>
        <end position="640"/>
    </location>
</feature>
<dbReference type="PROSITE" id="PS50112">
    <property type="entry name" value="PAS"/>
    <property type="match status" value="2"/>
</dbReference>
<dbReference type="SUPFAM" id="SSF52172">
    <property type="entry name" value="CheY-like"/>
    <property type="match status" value="1"/>
</dbReference>
<proteinExistence type="predicted"/>
<dbReference type="InterPro" id="IPR036097">
    <property type="entry name" value="HisK_dim/P_sf"/>
</dbReference>
<feature type="domain" description="PAS" evidence="7">
    <location>
        <begin position="10"/>
        <end position="83"/>
    </location>
</feature>
<dbReference type="InterPro" id="IPR003594">
    <property type="entry name" value="HATPase_dom"/>
</dbReference>
<dbReference type="Pfam" id="PF00512">
    <property type="entry name" value="HisKA"/>
    <property type="match status" value="1"/>
</dbReference>
<dbReference type="CDD" id="cd00082">
    <property type="entry name" value="HisKA"/>
    <property type="match status" value="1"/>
</dbReference>
<evidence type="ECO:0000256" key="2">
    <source>
        <dbReference type="ARBA" id="ARBA00012438"/>
    </source>
</evidence>
<dbReference type="Proteomes" id="UP001597521">
    <property type="component" value="Unassembled WGS sequence"/>
</dbReference>
<dbReference type="InterPro" id="IPR001610">
    <property type="entry name" value="PAC"/>
</dbReference>
<dbReference type="SMART" id="SM00448">
    <property type="entry name" value="REC"/>
    <property type="match status" value="1"/>
</dbReference>
<dbReference type="SMART" id="SM00086">
    <property type="entry name" value="PAC"/>
    <property type="match status" value="2"/>
</dbReference>
<dbReference type="Gene3D" id="1.10.287.130">
    <property type="match status" value="1"/>
</dbReference>
<feature type="domain" description="PAS" evidence="7">
    <location>
        <begin position="138"/>
        <end position="196"/>
    </location>
</feature>
<evidence type="ECO:0000259" key="5">
    <source>
        <dbReference type="PROSITE" id="PS50109"/>
    </source>
</evidence>
<dbReference type="CDD" id="cd00130">
    <property type="entry name" value="PAS"/>
    <property type="match status" value="2"/>
</dbReference>
<dbReference type="InterPro" id="IPR036890">
    <property type="entry name" value="HATPase_C_sf"/>
</dbReference>
<dbReference type="EC" id="2.7.13.3" evidence="2"/>
<dbReference type="SMART" id="SM00091">
    <property type="entry name" value="PAS"/>
    <property type="match status" value="2"/>
</dbReference>
<dbReference type="InterPro" id="IPR035965">
    <property type="entry name" value="PAS-like_dom_sf"/>
</dbReference>
<sequence length="646" mass="71367">MDQVLASLGEEGRFRILLDAITDYAIYMISPEGTVSSWNAGAARLKGYTEAEILGQNFASFYTPEDRERGLPQRALRIASEEGRFESEGWRMRKDGTRFWAHVVVDAIRDSSGRLIGFAKVTRDLTERRTAQLALQASEDQFRRLVEGVTDYAIYMISPEGIVTNWNAGAERIKGYTRDEIIGHHFRSFYVPEDREAGEPERALTIARAEGRYEREGWRVRKDGTRFRAHVVIDAIYNDDGTLLGFAKITRDVTERQRAQDALEQTREQLFQAQKLEAVGQLTGGIAHDFNNLLMAVLSSLELATRRLPPDAEVSRWLANATEGARRGVTLTQRLLAFARRQTLEFRPVDLTRLVTDMTELLQRSLGTTIDIETSFADNLPLVRTDAAQLETAILNLAVNSRDAMPAGGRLTITAELATPHFDDLTPGRYVRLSVADEGEGMSPETLQRATEPFFTTKGIGKGTGLGLSMVHGLAQQSGGRLTVTSTPGRGTTASIWLPVSEGDTAVLDEEPELPLQPAQDTEAAPRHLNVLAVDDDALVLMNTAAMLEDLGHTVVEAYSAEEALGHLDAQHFDLVVTDHAMPRMTGAQLAIEIMQRWPSTDIILATGYAELPEGEDLRLPRLNKPFSEADLEAAITAVGRRNNAA</sequence>
<dbReference type="SMART" id="SM00388">
    <property type="entry name" value="HisKA"/>
    <property type="match status" value="1"/>
</dbReference>
<evidence type="ECO:0000256" key="4">
    <source>
        <dbReference type="PROSITE-ProRule" id="PRU00169"/>
    </source>
</evidence>
<comment type="catalytic activity">
    <reaction evidence="1">
        <text>ATP + protein L-histidine = ADP + protein N-phospho-L-histidine.</text>
        <dbReference type="EC" id="2.7.13.3"/>
    </reaction>
</comment>
<dbReference type="Gene3D" id="3.30.450.20">
    <property type="entry name" value="PAS domain"/>
    <property type="match status" value="2"/>
</dbReference>
<dbReference type="InterPro" id="IPR004358">
    <property type="entry name" value="Sig_transdc_His_kin-like_C"/>
</dbReference>
<evidence type="ECO:0000256" key="1">
    <source>
        <dbReference type="ARBA" id="ARBA00000085"/>
    </source>
</evidence>
<dbReference type="PROSITE" id="PS50110">
    <property type="entry name" value="RESPONSE_REGULATORY"/>
    <property type="match status" value="1"/>
</dbReference>
<dbReference type="EMBL" id="JBHUNP010000001">
    <property type="protein sequence ID" value="MFD2648153.1"/>
    <property type="molecule type" value="Genomic_DNA"/>
</dbReference>
<dbReference type="InterPro" id="IPR000014">
    <property type="entry name" value="PAS"/>
</dbReference>
<dbReference type="PROSITE" id="PS50109">
    <property type="entry name" value="HIS_KIN"/>
    <property type="match status" value="1"/>
</dbReference>
<dbReference type="Gene3D" id="3.40.50.2300">
    <property type="match status" value="1"/>
</dbReference>
<dbReference type="Pfam" id="PF02518">
    <property type="entry name" value="HATPase_c"/>
    <property type="match status" value="1"/>
</dbReference>
<evidence type="ECO:0000259" key="6">
    <source>
        <dbReference type="PROSITE" id="PS50110"/>
    </source>
</evidence>
<dbReference type="InterPro" id="IPR003661">
    <property type="entry name" value="HisK_dim/P_dom"/>
</dbReference>
<evidence type="ECO:0000256" key="3">
    <source>
        <dbReference type="ARBA" id="ARBA00022553"/>
    </source>
</evidence>
<comment type="caution">
    <text evidence="9">The sequence shown here is derived from an EMBL/GenBank/DDBJ whole genome shotgun (WGS) entry which is preliminary data.</text>
</comment>
<dbReference type="Gene3D" id="3.30.565.10">
    <property type="entry name" value="Histidine kinase-like ATPase, C-terminal domain"/>
    <property type="match status" value="1"/>
</dbReference>
<evidence type="ECO:0000259" key="8">
    <source>
        <dbReference type="PROSITE" id="PS50113"/>
    </source>
</evidence>
<evidence type="ECO:0000313" key="9">
    <source>
        <dbReference type="EMBL" id="MFD2648153.1"/>
    </source>
</evidence>
<dbReference type="NCBIfam" id="TIGR00229">
    <property type="entry name" value="sensory_box"/>
    <property type="match status" value="2"/>
</dbReference>
<name>A0ABW5QKM1_9HYPH</name>